<feature type="region of interest" description="Disordered" evidence="1">
    <location>
        <begin position="129"/>
        <end position="150"/>
    </location>
</feature>
<name>A0A438G0P6_VITVI</name>
<dbReference type="AlphaFoldDB" id="A0A438G0P6"/>
<accession>A0A438G0P6</accession>
<evidence type="ECO:0000256" key="1">
    <source>
        <dbReference type="SAM" id="MobiDB-lite"/>
    </source>
</evidence>
<organism evidence="2 3">
    <name type="scientific">Vitis vinifera</name>
    <name type="common">Grape</name>
    <dbReference type="NCBI Taxonomy" id="29760"/>
    <lineage>
        <taxon>Eukaryota</taxon>
        <taxon>Viridiplantae</taxon>
        <taxon>Streptophyta</taxon>
        <taxon>Embryophyta</taxon>
        <taxon>Tracheophyta</taxon>
        <taxon>Spermatophyta</taxon>
        <taxon>Magnoliopsida</taxon>
        <taxon>eudicotyledons</taxon>
        <taxon>Gunneridae</taxon>
        <taxon>Pentapetalae</taxon>
        <taxon>rosids</taxon>
        <taxon>Vitales</taxon>
        <taxon>Vitaceae</taxon>
        <taxon>Viteae</taxon>
        <taxon>Vitis</taxon>
    </lineage>
</organism>
<dbReference type="EMBL" id="QGNW01000685">
    <property type="protein sequence ID" value="RVW65738.1"/>
    <property type="molecule type" value="Genomic_DNA"/>
</dbReference>
<comment type="caution">
    <text evidence="2">The sequence shown here is derived from an EMBL/GenBank/DDBJ whole genome shotgun (WGS) entry which is preliminary data.</text>
</comment>
<reference evidence="2 3" key="1">
    <citation type="journal article" date="2018" name="PLoS Genet.">
        <title>Population sequencing reveals clonal diversity and ancestral inbreeding in the grapevine cultivar Chardonnay.</title>
        <authorList>
            <person name="Roach M.J."/>
            <person name="Johnson D.L."/>
            <person name="Bohlmann J."/>
            <person name="van Vuuren H.J."/>
            <person name="Jones S.J."/>
            <person name="Pretorius I.S."/>
            <person name="Schmidt S.A."/>
            <person name="Borneman A.R."/>
        </authorList>
    </citation>
    <scope>NUCLEOTIDE SEQUENCE [LARGE SCALE GENOMIC DNA]</scope>
    <source>
        <strain evidence="3">cv. Chardonnay</strain>
        <tissue evidence="2">Leaf</tissue>
    </source>
</reference>
<protein>
    <submittedName>
        <fullName evidence="2">Uncharacterized protein</fullName>
    </submittedName>
</protein>
<sequence length="150" mass="16393">MSEGVPDEESSCVAAVPSSWEELMEMLKGVSCFTDANARLPFGHSQHPPHDVRMRTAFQAAASGGAVANGSEQLCQVEGEKKVIWAETDILKKEKEALEGQVGETGQENLQLKRDTEELWASLAAQKKESEDLRASLAAQKEEMEARFAT</sequence>
<gene>
    <name evidence="2" type="ORF">CK203_057698</name>
</gene>
<dbReference type="Proteomes" id="UP000288805">
    <property type="component" value="Unassembled WGS sequence"/>
</dbReference>
<evidence type="ECO:0000313" key="3">
    <source>
        <dbReference type="Proteomes" id="UP000288805"/>
    </source>
</evidence>
<proteinExistence type="predicted"/>
<evidence type="ECO:0000313" key="2">
    <source>
        <dbReference type="EMBL" id="RVW65738.1"/>
    </source>
</evidence>